<evidence type="ECO:0000256" key="3">
    <source>
        <dbReference type="SAM" id="MobiDB-lite"/>
    </source>
</evidence>
<dbReference type="Proteomes" id="UP000295198">
    <property type="component" value="Unassembled WGS sequence"/>
</dbReference>
<dbReference type="GO" id="GO:0005524">
    <property type="term" value="F:ATP binding"/>
    <property type="evidence" value="ECO:0007669"/>
    <property type="project" value="UniProtKB-KW"/>
</dbReference>
<dbReference type="EMBL" id="SDKM01000012">
    <property type="protein sequence ID" value="RYP86289.1"/>
    <property type="molecule type" value="Genomic_DNA"/>
</dbReference>
<dbReference type="InterPro" id="IPR041664">
    <property type="entry name" value="AAA_16"/>
</dbReference>
<evidence type="ECO:0000259" key="4">
    <source>
        <dbReference type="Pfam" id="PF13191"/>
    </source>
</evidence>
<evidence type="ECO:0000313" key="5">
    <source>
        <dbReference type="EMBL" id="RYP86289.1"/>
    </source>
</evidence>
<dbReference type="Pfam" id="PF13191">
    <property type="entry name" value="AAA_16"/>
    <property type="match status" value="1"/>
</dbReference>
<sequence length="390" mass="41425">MPPRRRGGACRDRPAGGRQPLPCRHRGRDRRGDGRGAGGPDRHRRCSRPPRLPGAGLTPRRRRPDHAIASRARTALTRVAIVLRGREREQAELHELVDRARAGRGSAMLLRGQPGVGKSALLEHAVSVAADVTVLRTRGVESEAPLPFAALHRLLRPVLGHLDDIPAPQASALRAAFGETAESVGDRHLVFLATLNLLSEVAGERPVLAVVDDAHWLDDASAAALLFAARRLEGESVALVFAVRDDEGGRFDSRDLTVLGVAGVDVDAADALIADQVAVPVAPQVRAELLEVTGGNPLGLLELTRALTAQQLSGQERLPDRLPLTEGVERAFLDRYRRLPTDAQTLLLVAAADDSGRAATITRAAGTLGAGPDALDTAEQSGLVEDGDVC</sequence>
<comment type="caution">
    <text evidence="5">The sequence shown here is derived from an EMBL/GenBank/DDBJ whole genome shotgun (WGS) entry which is preliminary data.</text>
</comment>
<name>A0A4V1XZC7_9ACTN</name>
<dbReference type="InterPro" id="IPR027417">
    <property type="entry name" value="P-loop_NTPase"/>
</dbReference>
<dbReference type="PANTHER" id="PTHR16305">
    <property type="entry name" value="TESTICULAR SOLUBLE ADENYLYL CYCLASE"/>
    <property type="match status" value="1"/>
</dbReference>
<dbReference type="SUPFAM" id="SSF52540">
    <property type="entry name" value="P-loop containing nucleoside triphosphate hydrolases"/>
    <property type="match status" value="1"/>
</dbReference>
<evidence type="ECO:0000256" key="2">
    <source>
        <dbReference type="ARBA" id="ARBA00022840"/>
    </source>
</evidence>
<keyword evidence="1" id="KW-0547">Nucleotide-binding</keyword>
<proteinExistence type="predicted"/>
<dbReference type="OrthoDB" id="3202170at2"/>
<organism evidence="5 6">
    <name type="scientific">Nocardioides guangzhouensis</name>
    <dbReference type="NCBI Taxonomy" id="2497878"/>
    <lineage>
        <taxon>Bacteria</taxon>
        <taxon>Bacillati</taxon>
        <taxon>Actinomycetota</taxon>
        <taxon>Actinomycetes</taxon>
        <taxon>Propionibacteriales</taxon>
        <taxon>Nocardioidaceae</taxon>
        <taxon>Nocardioides</taxon>
    </lineage>
</organism>
<dbReference type="AlphaFoldDB" id="A0A4V1XZC7"/>
<reference evidence="5 6" key="1">
    <citation type="submission" date="2019-01" db="EMBL/GenBank/DDBJ databases">
        <title>Nocardioides guangzhouensis sp. nov., an actinobacterium isolated from soil.</title>
        <authorList>
            <person name="Fu Y."/>
            <person name="Cai Y."/>
            <person name="Lin Z."/>
            <person name="Chen P."/>
        </authorList>
    </citation>
    <scope>NUCLEOTIDE SEQUENCE [LARGE SCALE GENOMIC DNA]</scope>
    <source>
        <strain evidence="5 6">130</strain>
    </source>
</reference>
<dbReference type="PANTHER" id="PTHR16305:SF35">
    <property type="entry name" value="TRANSCRIPTIONAL ACTIVATOR DOMAIN"/>
    <property type="match status" value="1"/>
</dbReference>
<dbReference type="GO" id="GO:0005737">
    <property type="term" value="C:cytoplasm"/>
    <property type="evidence" value="ECO:0007669"/>
    <property type="project" value="TreeGrafter"/>
</dbReference>
<keyword evidence="2 5" id="KW-0067">ATP-binding</keyword>
<protein>
    <submittedName>
        <fullName evidence="5">ATP-binding protein</fullName>
    </submittedName>
</protein>
<evidence type="ECO:0000313" key="6">
    <source>
        <dbReference type="Proteomes" id="UP000295198"/>
    </source>
</evidence>
<dbReference type="GO" id="GO:0004016">
    <property type="term" value="F:adenylate cyclase activity"/>
    <property type="evidence" value="ECO:0007669"/>
    <property type="project" value="TreeGrafter"/>
</dbReference>
<dbReference type="Gene3D" id="3.40.50.300">
    <property type="entry name" value="P-loop containing nucleotide triphosphate hydrolases"/>
    <property type="match status" value="1"/>
</dbReference>
<evidence type="ECO:0000256" key="1">
    <source>
        <dbReference type="ARBA" id="ARBA00022741"/>
    </source>
</evidence>
<feature type="region of interest" description="Disordered" evidence="3">
    <location>
        <begin position="1"/>
        <end position="68"/>
    </location>
</feature>
<feature type="domain" description="Orc1-like AAA ATPase" evidence="4">
    <location>
        <begin position="83"/>
        <end position="239"/>
    </location>
</feature>
<accession>A0A4V1XZC7</accession>
<keyword evidence="6" id="KW-1185">Reference proteome</keyword>
<gene>
    <name evidence="5" type="ORF">EKO23_10080</name>
</gene>